<sequence>MDSLPNLPRMNKSHFISSFIASQKANAKVYAEEGKAVALTWQPSPNTSSPRVESNRKLDAKVQLVFGTPVLKPRKQPTAGASLDTTTQKLEARPPDPSPKKLLRSASSKKRRQGIYDDGEKLARLEERRTRKRAKRDITRPQSPVEVEQLEPDTSKKMRKGKQDERAKRAPAGAPALALLHGFSAPNVCKNRLTLDPAKFGVFNKGKASTKVQIQRKKKKSTGKALDASLAFSETNFLSKASKSNAKMNMKSTRSVHEPDLESTESGQTDISKDQPDRSNRSSDHADADAGHGARSESKPIESEVWDIEMDGVELPSAVSNCNSDKKMDTRRSTWIKQLENGETETPRGGTHASSAHIPSAPGSDDISRRPSSSIAPSQSASQCRPLRRARSLITSRYFQSNPAHPAPNDASLQQPTPVLKVDLARSPSKNDSVPVTLCDRQTSASPSIQSIPFAHPPQPPPCPETLLEPKIAPSPHQHEQEQYQEEKYYQGDRPQRAATPYYSDVDLSYLGCPVQEEPHRLETHIDYDGISVDGGLYLAVNYGNHIEFLESEPDYDLPALTYAPDGSQETDDYFEPRNEAPGTWLDEDFEPEEYSWDQCLEHQTSLDCGDLEEEAWYDVDESDGIGDNYEGRSDVFDASSGYQPELYRGRELLLGLSSSFNSRELDVPAGVGLAAAEADVVVNMRGHWWPQKL</sequence>
<feature type="compositionally biased region" description="Low complexity" evidence="1">
    <location>
        <begin position="370"/>
        <end position="383"/>
    </location>
</feature>
<keyword evidence="3" id="KW-1185">Reference proteome</keyword>
<gene>
    <name evidence="2" type="ORF">V5O48_008035</name>
</gene>
<feature type="compositionally biased region" description="Basic residues" evidence="1">
    <location>
        <begin position="101"/>
        <end position="113"/>
    </location>
</feature>
<evidence type="ECO:0000256" key="1">
    <source>
        <dbReference type="SAM" id="MobiDB-lite"/>
    </source>
</evidence>
<evidence type="ECO:0008006" key="4">
    <source>
        <dbReference type="Google" id="ProtNLM"/>
    </source>
</evidence>
<feature type="region of interest" description="Disordered" evidence="1">
    <location>
        <begin position="237"/>
        <end position="415"/>
    </location>
</feature>
<evidence type="ECO:0000313" key="2">
    <source>
        <dbReference type="EMBL" id="KAL0573915.1"/>
    </source>
</evidence>
<dbReference type="Proteomes" id="UP001465976">
    <property type="component" value="Unassembled WGS sequence"/>
</dbReference>
<name>A0ABR3FFE2_9AGAR</name>
<reference evidence="2 3" key="1">
    <citation type="submission" date="2024-02" db="EMBL/GenBank/DDBJ databases">
        <title>A draft genome for the cacao thread blight pathogen Marasmius crinis-equi.</title>
        <authorList>
            <person name="Cohen S.P."/>
            <person name="Baruah I.K."/>
            <person name="Amoako-Attah I."/>
            <person name="Bukari Y."/>
            <person name="Meinhardt L.W."/>
            <person name="Bailey B.A."/>
        </authorList>
    </citation>
    <scope>NUCLEOTIDE SEQUENCE [LARGE SCALE GENOMIC DNA]</scope>
    <source>
        <strain evidence="2 3">GH-76</strain>
    </source>
</reference>
<protein>
    <recommendedName>
        <fullName evidence="4">Transcription factor Iwr1 domain-containing protein</fullName>
    </recommendedName>
</protein>
<feature type="compositionally biased region" description="Basic and acidic residues" evidence="1">
    <location>
        <begin position="114"/>
        <end position="129"/>
    </location>
</feature>
<comment type="caution">
    <text evidence="2">The sequence shown here is derived from an EMBL/GenBank/DDBJ whole genome shotgun (WGS) entry which is preliminary data.</text>
</comment>
<feature type="region of interest" description="Disordered" evidence="1">
    <location>
        <begin position="67"/>
        <end position="171"/>
    </location>
</feature>
<feature type="compositionally biased region" description="Basic and acidic residues" evidence="1">
    <location>
        <begin position="153"/>
        <end position="168"/>
    </location>
</feature>
<feature type="compositionally biased region" description="Polar residues" evidence="1">
    <location>
        <begin position="237"/>
        <end position="253"/>
    </location>
</feature>
<proteinExistence type="predicted"/>
<feature type="region of interest" description="Disordered" evidence="1">
    <location>
        <begin position="207"/>
        <end position="226"/>
    </location>
</feature>
<evidence type="ECO:0000313" key="3">
    <source>
        <dbReference type="Proteomes" id="UP001465976"/>
    </source>
</evidence>
<accession>A0ABR3FFE2</accession>
<organism evidence="2 3">
    <name type="scientific">Marasmius crinis-equi</name>
    <dbReference type="NCBI Taxonomy" id="585013"/>
    <lineage>
        <taxon>Eukaryota</taxon>
        <taxon>Fungi</taxon>
        <taxon>Dikarya</taxon>
        <taxon>Basidiomycota</taxon>
        <taxon>Agaricomycotina</taxon>
        <taxon>Agaricomycetes</taxon>
        <taxon>Agaricomycetidae</taxon>
        <taxon>Agaricales</taxon>
        <taxon>Marasmiineae</taxon>
        <taxon>Marasmiaceae</taxon>
        <taxon>Marasmius</taxon>
    </lineage>
</organism>
<feature type="compositionally biased region" description="Basic and acidic residues" evidence="1">
    <location>
        <begin position="271"/>
        <end position="302"/>
    </location>
</feature>
<feature type="compositionally biased region" description="Polar residues" evidence="1">
    <location>
        <begin position="393"/>
        <end position="403"/>
    </location>
</feature>
<dbReference type="EMBL" id="JBAHYK010000447">
    <property type="protein sequence ID" value="KAL0573915.1"/>
    <property type="molecule type" value="Genomic_DNA"/>
</dbReference>